<evidence type="ECO:0000256" key="12">
    <source>
        <dbReference type="ARBA" id="ARBA00023136"/>
    </source>
</evidence>
<accession>A0A9P4IZZ7</accession>
<comment type="caution">
    <text evidence="16">The sequence shown here is derived from an EMBL/GenBank/DDBJ whole genome shotgun (WGS) entry which is preliminary data.</text>
</comment>
<dbReference type="OrthoDB" id="10257561at2759"/>
<protein>
    <recommendedName>
        <fullName evidence="5 15">Signal peptidase complex catalytic subunit SEC11</fullName>
        <ecNumber evidence="4 15">3.4.21.89</ecNumber>
    </recommendedName>
</protein>
<comment type="catalytic activity">
    <reaction evidence="1 15">
        <text>Cleavage of hydrophobic, N-terminal signal or leader sequences from secreted and periplasmic proteins.</text>
        <dbReference type="EC" id="3.4.21.89"/>
    </reaction>
</comment>
<name>A0A9P4IZZ7_9PEZI</name>
<dbReference type="InterPro" id="IPR019533">
    <property type="entry name" value="Peptidase_S26"/>
</dbReference>
<evidence type="ECO:0000313" key="16">
    <source>
        <dbReference type="EMBL" id="KAF2150932.1"/>
    </source>
</evidence>
<evidence type="ECO:0000256" key="14">
    <source>
        <dbReference type="ARBA" id="ARBA00047037"/>
    </source>
</evidence>
<evidence type="ECO:0000256" key="10">
    <source>
        <dbReference type="ARBA" id="ARBA00022968"/>
    </source>
</evidence>
<dbReference type="CDD" id="cd06530">
    <property type="entry name" value="S26_SPase_I"/>
    <property type="match status" value="1"/>
</dbReference>
<evidence type="ECO:0000256" key="4">
    <source>
        <dbReference type="ARBA" id="ARBA00013208"/>
    </source>
</evidence>
<sequence>MKPRQVARHVLNLCLLGASPYMLYKSFSVALNTSEPIVVVLSGSMEPAFRRGDLLVLNNWKAPEVGSIVVYKVKDKEIPIVHRVVQTHGGGPVPLQLLTKGDNNAVDDTELYAPGQRYLHHAPDQSYLNRSSDIVGSVVGFVPYVGYITCIMGDYPWLKTLMFVLMGLAVLLQNE</sequence>
<dbReference type="GO" id="GO:0005787">
    <property type="term" value="C:signal peptidase complex"/>
    <property type="evidence" value="ECO:0007669"/>
    <property type="project" value="TreeGrafter"/>
</dbReference>
<dbReference type="PROSITE" id="PS00501">
    <property type="entry name" value="SPASE_I_1"/>
    <property type="match status" value="1"/>
</dbReference>
<comment type="similarity">
    <text evidence="3 15">Belongs to the peptidase S26B family.</text>
</comment>
<keyword evidence="6 15" id="KW-0645">Protease</keyword>
<dbReference type="EMBL" id="ML996088">
    <property type="protein sequence ID" value="KAF2150932.1"/>
    <property type="molecule type" value="Genomic_DNA"/>
</dbReference>
<comment type="function">
    <text evidence="13">Catalytic component of the signal peptidase complex (SPC) which catalyzes the cleavage of N-terminal signal sequences from nascent proteins as they are translocated into the lumen of the endoplasmic reticulum. Specifically cleaves N-terminal signal peptides that contain a hydrophobic alpha-helix (h-region) shorter than 18-20 amino acids.</text>
</comment>
<evidence type="ECO:0000256" key="8">
    <source>
        <dbReference type="ARBA" id="ARBA00022801"/>
    </source>
</evidence>
<evidence type="ECO:0000256" key="9">
    <source>
        <dbReference type="ARBA" id="ARBA00022824"/>
    </source>
</evidence>
<dbReference type="PANTHER" id="PTHR10806">
    <property type="entry name" value="SIGNAL PEPTIDASE COMPLEX CATALYTIC SUBUNIT SEC11"/>
    <property type="match status" value="1"/>
</dbReference>
<reference evidence="16" key="1">
    <citation type="journal article" date="2020" name="Stud. Mycol.">
        <title>101 Dothideomycetes genomes: a test case for predicting lifestyles and emergence of pathogens.</title>
        <authorList>
            <person name="Haridas S."/>
            <person name="Albert R."/>
            <person name="Binder M."/>
            <person name="Bloem J."/>
            <person name="Labutti K."/>
            <person name="Salamov A."/>
            <person name="Andreopoulos B."/>
            <person name="Baker S."/>
            <person name="Barry K."/>
            <person name="Bills G."/>
            <person name="Bluhm B."/>
            <person name="Cannon C."/>
            <person name="Castanera R."/>
            <person name="Culley D."/>
            <person name="Daum C."/>
            <person name="Ezra D."/>
            <person name="Gonzalez J."/>
            <person name="Henrissat B."/>
            <person name="Kuo A."/>
            <person name="Liang C."/>
            <person name="Lipzen A."/>
            <person name="Lutzoni F."/>
            <person name="Magnuson J."/>
            <person name="Mondo S."/>
            <person name="Nolan M."/>
            <person name="Ohm R."/>
            <person name="Pangilinan J."/>
            <person name="Park H.-J."/>
            <person name="Ramirez L."/>
            <person name="Alfaro M."/>
            <person name="Sun H."/>
            <person name="Tritt A."/>
            <person name="Yoshinaga Y."/>
            <person name="Zwiers L.-H."/>
            <person name="Turgeon B."/>
            <person name="Goodwin S."/>
            <person name="Spatafora J."/>
            <person name="Crous P."/>
            <person name="Grigoriev I."/>
        </authorList>
    </citation>
    <scope>NUCLEOTIDE SEQUENCE</scope>
    <source>
        <strain evidence="16">CBS 260.36</strain>
    </source>
</reference>
<keyword evidence="12" id="KW-0472">Membrane</keyword>
<evidence type="ECO:0000256" key="15">
    <source>
        <dbReference type="RuleBase" id="RU362047"/>
    </source>
</evidence>
<keyword evidence="9 15" id="KW-0256">Endoplasmic reticulum</keyword>
<dbReference type="InterPro" id="IPR036286">
    <property type="entry name" value="LexA/Signal_pep-like_sf"/>
</dbReference>
<evidence type="ECO:0000256" key="2">
    <source>
        <dbReference type="ARBA" id="ARBA00004648"/>
    </source>
</evidence>
<dbReference type="NCBIfam" id="TIGR02228">
    <property type="entry name" value="sigpep_I_arch"/>
    <property type="match status" value="1"/>
</dbReference>
<dbReference type="Proteomes" id="UP000799439">
    <property type="component" value="Unassembled WGS sequence"/>
</dbReference>
<evidence type="ECO:0000313" key="17">
    <source>
        <dbReference type="Proteomes" id="UP000799439"/>
    </source>
</evidence>
<keyword evidence="11" id="KW-1133">Transmembrane helix</keyword>
<dbReference type="GO" id="GO:0004252">
    <property type="term" value="F:serine-type endopeptidase activity"/>
    <property type="evidence" value="ECO:0007669"/>
    <property type="project" value="InterPro"/>
</dbReference>
<evidence type="ECO:0000256" key="13">
    <source>
        <dbReference type="ARBA" id="ARBA00045533"/>
    </source>
</evidence>
<keyword evidence="7" id="KW-0812">Transmembrane</keyword>
<evidence type="ECO:0000256" key="6">
    <source>
        <dbReference type="ARBA" id="ARBA00022670"/>
    </source>
</evidence>
<evidence type="ECO:0000256" key="5">
    <source>
        <dbReference type="ARBA" id="ARBA00019685"/>
    </source>
</evidence>
<evidence type="ECO:0000256" key="11">
    <source>
        <dbReference type="ARBA" id="ARBA00022989"/>
    </source>
</evidence>
<dbReference type="Gene3D" id="2.10.109.10">
    <property type="entry name" value="Umud Fragment, subunit A"/>
    <property type="match status" value="1"/>
</dbReference>
<dbReference type="AlphaFoldDB" id="A0A9P4IZZ7"/>
<evidence type="ECO:0000256" key="7">
    <source>
        <dbReference type="ARBA" id="ARBA00022692"/>
    </source>
</evidence>
<keyword evidence="17" id="KW-1185">Reference proteome</keyword>
<dbReference type="InterPro" id="IPR019756">
    <property type="entry name" value="Pept_S26A_signal_pept_1_Ser-AS"/>
</dbReference>
<dbReference type="PANTHER" id="PTHR10806:SF6">
    <property type="entry name" value="SIGNAL PEPTIDASE COMPLEX CATALYTIC SUBUNIT SEC11"/>
    <property type="match status" value="1"/>
</dbReference>
<evidence type="ECO:0000256" key="3">
    <source>
        <dbReference type="ARBA" id="ARBA00011035"/>
    </source>
</evidence>
<dbReference type="GO" id="GO:0006465">
    <property type="term" value="P:signal peptide processing"/>
    <property type="evidence" value="ECO:0007669"/>
    <property type="project" value="UniProtKB-UniRule"/>
</dbReference>
<gene>
    <name evidence="16" type="ORF">K461DRAFT_286911</name>
</gene>
<dbReference type="InterPro" id="IPR001733">
    <property type="entry name" value="Peptidase_S26B"/>
</dbReference>
<keyword evidence="10" id="KW-0735">Signal-anchor</keyword>
<dbReference type="PRINTS" id="PR00728">
    <property type="entry name" value="SIGNALPTASE"/>
</dbReference>
<dbReference type="SUPFAM" id="SSF51306">
    <property type="entry name" value="LexA/Signal peptidase"/>
    <property type="match status" value="1"/>
</dbReference>
<comment type="subcellular location">
    <subcellularLocation>
        <location evidence="2">Endoplasmic reticulum membrane</location>
        <topology evidence="2">Single-pass type II membrane protein</topology>
    </subcellularLocation>
</comment>
<proteinExistence type="inferred from homology"/>
<dbReference type="EC" id="3.4.21.89" evidence="4 15"/>
<evidence type="ECO:0000256" key="1">
    <source>
        <dbReference type="ARBA" id="ARBA00000677"/>
    </source>
</evidence>
<dbReference type="GO" id="GO:0009003">
    <property type="term" value="F:signal peptidase activity"/>
    <property type="evidence" value="ECO:0007669"/>
    <property type="project" value="UniProtKB-EC"/>
</dbReference>
<keyword evidence="8 15" id="KW-0378">Hydrolase</keyword>
<organism evidence="16 17">
    <name type="scientific">Myriangium duriaei CBS 260.36</name>
    <dbReference type="NCBI Taxonomy" id="1168546"/>
    <lineage>
        <taxon>Eukaryota</taxon>
        <taxon>Fungi</taxon>
        <taxon>Dikarya</taxon>
        <taxon>Ascomycota</taxon>
        <taxon>Pezizomycotina</taxon>
        <taxon>Dothideomycetes</taxon>
        <taxon>Dothideomycetidae</taxon>
        <taxon>Myriangiales</taxon>
        <taxon>Myriangiaceae</taxon>
        <taxon>Myriangium</taxon>
    </lineage>
</organism>
<comment type="subunit">
    <text evidence="14">Component of the signal peptidase complex (SPC) composed of a catalytic subunit SEC11 and three accessory subunits SPC1, SPC2 and SPC3. The complex induces a local thinning of the ER membrane which is used to measure the length of the signal peptide (SP) h-region of protein substrates. This ensures the selectivity of the complex towards h-regions shorter than 18-20 amino acids. SPC associates with the translocon complex.</text>
</comment>